<feature type="region of interest" description="Disordered" evidence="2">
    <location>
        <begin position="855"/>
        <end position="875"/>
    </location>
</feature>
<feature type="coiled-coil region" evidence="1">
    <location>
        <begin position="760"/>
        <end position="790"/>
    </location>
</feature>
<sequence>MIRLQRHGDAGLEDAALYPPANASNNVYDTDSVSLACDESCASWLQGLNSGSTASASSPAIDFSQARYVACDTPRVGLPTAPLAGRRSADSSSSSSNAAGVIRSAPAMRSATPHLSSDLGHAVSVATASATAAAAASAAQDVTFIPVLQQHTCDQQQKLQARSLPPLQQQQQQQRRAAPSAALQSASMAAQLAVSTAQLALDTAQMLQDQHEQNAFPSTSSAAFGLHTVFGNCWEQQQQQQANVGAPRRSRRNSGCASIGCTSTVPANPFLQQFQPPQQQQPASSRSRRRCSYSACSLYEQQLFMQRQQLLLQVSAGASLPGNLQHASASGLLPCQQQQQPLQASCCLRKPRRNSACILLGGAVDPAAAAAAVLGSEHRPPRMPRARRASWSCAGPSYGFSGFSSSSSSGGSNCGYPPGQLQPQLGRSAHQPSLYGAVPSVPDSTAASWPLPVSSVEAGSSAGSYGRPGSIRAAAAAGHGYGVPWAQTQLPLHEEEQGEPGAPFTAAAAGVLAGPAGSQPMADYGEGFGDGFYAGLHAAAASSSGLLHSTISQPLELRNMPQPGMLPPQVQLAGQQMDLDYAAHTAAVSAAAAAATLAAQQHVPYDAAAAPFRAYEAQEPHPMLADESSSSSMLASSELLQQLLLQQQQQHQMQHMQQQAISQPLPKYKGLGSSFSSVSMPLSSADAAFHAGSLSCMQQQQQSYGALVQQQQQQAPTQLYDKTYSSDSASSCSASGLVNSCSHSSKAAAGAGSLAGGCGAKQLLNVMSTLNQELQQLQQLRSQLAAAAATAAQGTPVAAACQAAAQLHQDTVHQALAVKAAMEVSIAVHDSATAEQGAVAAAAGFNEQAFGRSPAAAAAGDGGADGDWPGLLSKDDSAQMSCTVGSTV</sequence>
<protein>
    <submittedName>
        <fullName evidence="3">Uncharacterized protein</fullName>
    </submittedName>
</protein>
<keyword evidence="1" id="KW-0175">Coiled coil</keyword>
<feature type="compositionally biased region" description="Low complexity" evidence="2">
    <location>
        <begin position="90"/>
        <end position="99"/>
    </location>
</feature>
<evidence type="ECO:0000313" key="4">
    <source>
        <dbReference type="Proteomes" id="UP000256970"/>
    </source>
</evidence>
<dbReference type="Proteomes" id="UP000256970">
    <property type="component" value="Unassembled WGS sequence"/>
</dbReference>
<dbReference type="AlphaFoldDB" id="A0A383VVE3"/>
<feature type="region of interest" description="Disordered" evidence="2">
    <location>
        <begin position="80"/>
        <end position="100"/>
    </location>
</feature>
<proteinExistence type="predicted"/>
<organism evidence="3 4">
    <name type="scientific">Tetradesmus obliquus</name>
    <name type="common">Green alga</name>
    <name type="synonym">Acutodesmus obliquus</name>
    <dbReference type="NCBI Taxonomy" id="3088"/>
    <lineage>
        <taxon>Eukaryota</taxon>
        <taxon>Viridiplantae</taxon>
        <taxon>Chlorophyta</taxon>
        <taxon>core chlorophytes</taxon>
        <taxon>Chlorophyceae</taxon>
        <taxon>CS clade</taxon>
        <taxon>Sphaeropleales</taxon>
        <taxon>Scenedesmaceae</taxon>
        <taxon>Tetradesmus</taxon>
    </lineage>
</organism>
<evidence type="ECO:0000256" key="1">
    <source>
        <dbReference type="SAM" id="Coils"/>
    </source>
</evidence>
<evidence type="ECO:0000256" key="2">
    <source>
        <dbReference type="SAM" id="MobiDB-lite"/>
    </source>
</evidence>
<name>A0A383VVE3_TETOB</name>
<gene>
    <name evidence="3" type="ORF">BQ4739_LOCUS9477</name>
</gene>
<evidence type="ECO:0000313" key="3">
    <source>
        <dbReference type="EMBL" id="SZX69181.1"/>
    </source>
</evidence>
<accession>A0A383VVE3</accession>
<reference evidence="3 4" key="1">
    <citation type="submission" date="2016-10" db="EMBL/GenBank/DDBJ databases">
        <authorList>
            <person name="Cai Z."/>
        </authorList>
    </citation>
    <scope>NUCLEOTIDE SEQUENCE [LARGE SCALE GENOMIC DNA]</scope>
</reference>
<keyword evidence="4" id="KW-1185">Reference proteome</keyword>
<feature type="region of interest" description="Disordered" evidence="2">
    <location>
        <begin position="159"/>
        <end position="182"/>
    </location>
</feature>
<dbReference type="EMBL" id="FNXT01000908">
    <property type="protein sequence ID" value="SZX69181.1"/>
    <property type="molecule type" value="Genomic_DNA"/>
</dbReference>
<feature type="region of interest" description="Disordered" evidence="2">
    <location>
        <begin position="411"/>
        <end position="437"/>
    </location>
</feature>